<keyword evidence="3" id="KW-1185">Reference proteome</keyword>
<dbReference type="EMBL" id="JAPWGY010000011">
    <property type="protein sequence ID" value="MCZ4282844.1"/>
    <property type="molecule type" value="Genomic_DNA"/>
</dbReference>
<keyword evidence="2" id="KW-0012">Acyltransferase</keyword>
<dbReference type="PANTHER" id="PTHR43451:SF1">
    <property type="entry name" value="ACETYLTRANSFERASE"/>
    <property type="match status" value="1"/>
</dbReference>
<name>A0ABT4LP04_9PROT</name>
<dbReference type="Gene3D" id="3.40.630.30">
    <property type="match status" value="1"/>
</dbReference>
<dbReference type="InterPro" id="IPR000182">
    <property type="entry name" value="GNAT_dom"/>
</dbReference>
<dbReference type="CDD" id="cd04301">
    <property type="entry name" value="NAT_SF"/>
    <property type="match status" value="1"/>
</dbReference>
<sequence length="156" mass="18130">MIIREFRQEEAETLFRLFRDTVRQVNIRDYSPAQIAAWTGGEFTPEGWLERTASYRIFVAEDKQDTGNIAGFAELDIDGHIDCFYVSHRHQGQGTGKLLMQKLEDEAVGQKLRRLYAEVSITARPFFEKLGFQVLAEQQVELRGEKLINFRMEKIL</sequence>
<dbReference type="PANTHER" id="PTHR43451">
    <property type="entry name" value="ACETYLTRANSFERASE (GNAT) FAMILY PROTEIN"/>
    <property type="match status" value="1"/>
</dbReference>
<dbReference type="EC" id="2.3.1.-" evidence="2"/>
<reference evidence="2" key="1">
    <citation type="submission" date="2022-12" db="EMBL/GenBank/DDBJ databases">
        <title>Bacterial isolates from different developmental stages of Nematostella vectensis.</title>
        <authorList>
            <person name="Fraune S."/>
        </authorList>
    </citation>
    <scope>NUCLEOTIDE SEQUENCE</scope>
    <source>
        <strain evidence="2">G21630-S1</strain>
    </source>
</reference>
<organism evidence="2 3">
    <name type="scientific">Kiloniella laminariae</name>
    <dbReference type="NCBI Taxonomy" id="454162"/>
    <lineage>
        <taxon>Bacteria</taxon>
        <taxon>Pseudomonadati</taxon>
        <taxon>Pseudomonadota</taxon>
        <taxon>Alphaproteobacteria</taxon>
        <taxon>Rhodospirillales</taxon>
        <taxon>Kiloniellaceae</taxon>
        <taxon>Kiloniella</taxon>
    </lineage>
</organism>
<evidence type="ECO:0000259" key="1">
    <source>
        <dbReference type="PROSITE" id="PS51186"/>
    </source>
</evidence>
<comment type="caution">
    <text evidence="2">The sequence shown here is derived from an EMBL/GenBank/DDBJ whole genome shotgun (WGS) entry which is preliminary data.</text>
</comment>
<dbReference type="SUPFAM" id="SSF55729">
    <property type="entry name" value="Acyl-CoA N-acyltransferases (Nat)"/>
    <property type="match status" value="1"/>
</dbReference>
<dbReference type="RefSeq" id="WP_269424987.1">
    <property type="nucleotide sequence ID" value="NZ_JAPWGY010000011.1"/>
</dbReference>
<protein>
    <submittedName>
        <fullName evidence="2">GNAT family N-acetyltransferase</fullName>
        <ecNumber evidence="2">2.3.1.-</ecNumber>
    </submittedName>
</protein>
<dbReference type="PROSITE" id="PS51186">
    <property type="entry name" value="GNAT"/>
    <property type="match status" value="1"/>
</dbReference>
<dbReference type="Proteomes" id="UP001069802">
    <property type="component" value="Unassembled WGS sequence"/>
</dbReference>
<proteinExistence type="predicted"/>
<dbReference type="InterPro" id="IPR016181">
    <property type="entry name" value="Acyl_CoA_acyltransferase"/>
</dbReference>
<dbReference type="Pfam" id="PF13673">
    <property type="entry name" value="Acetyltransf_10"/>
    <property type="match status" value="1"/>
</dbReference>
<accession>A0ABT4LP04</accession>
<dbReference type="GO" id="GO:0016746">
    <property type="term" value="F:acyltransferase activity"/>
    <property type="evidence" value="ECO:0007669"/>
    <property type="project" value="UniProtKB-KW"/>
</dbReference>
<feature type="domain" description="N-acetyltransferase" evidence="1">
    <location>
        <begin position="1"/>
        <end position="156"/>
    </location>
</feature>
<evidence type="ECO:0000313" key="2">
    <source>
        <dbReference type="EMBL" id="MCZ4282844.1"/>
    </source>
</evidence>
<evidence type="ECO:0000313" key="3">
    <source>
        <dbReference type="Proteomes" id="UP001069802"/>
    </source>
</evidence>
<keyword evidence="2" id="KW-0808">Transferase</keyword>
<dbReference type="InterPro" id="IPR052564">
    <property type="entry name" value="N-acetyltrans/Recomb-assoc"/>
</dbReference>
<gene>
    <name evidence="2" type="ORF">O4H49_18815</name>
</gene>